<organism evidence="1 2">
    <name type="scientific">Cryobacterium flavum</name>
    <dbReference type="NCBI Taxonomy" id="1424659"/>
    <lineage>
        <taxon>Bacteria</taxon>
        <taxon>Bacillati</taxon>
        <taxon>Actinomycetota</taxon>
        <taxon>Actinomycetes</taxon>
        <taxon>Micrococcales</taxon>
        <taxon>Microbacteriaceae</taxon>
        <taxon>Cryobacterium</taxon>
    </lineage>
</organism>
<gene>
    <name evidence="1" type="ORF">E3O21_19675</name>
</gene>
<reference evidence="1 2" key="1">
    <citation type="submission" date="2019-03" db="EMBL/GenBank/DDBJ databases">
        <title>Genomics of glacier-inhabiting Cryobacterium strains.</title>
        <authorList>
            <person name="Liu Q."/>
            <person name="Xin Y.-H."/>
        </authorList>
    </citation>
    <scope>NUCLEOTIDE SEQUENCE [LARGE SCALE GENOMIC DNA]</scope>
    <source>
        <strain evidence="1 2">Hh8</strain>
    </source>
</reference>
<comment type="caution">
    <text evidence="1">The sequence shown here is derived from an EMBL/GenBank/DDBJ whole genome shotgun (WGS) entry which is preliminary data.</text>
</comment>
<dbReference type="InterPro" id="IPR027417">
    <property type="entry name" value="P-loop_NTPase"/>
</dbReference>
<protein>
    <recommendedName>
        <fullName evidence="3">Phage infection protein</fullName>
    </recommendedName>
</protein>
<keyword evidence="2" id="KW-1185">Reference proteome</keyword>
<sequence length="198" mass="22907">MPFTLVPRNRVKVMLAQEPFLTIDFDFMDGGGSTRVDREHLLRVLSTGEKKTLYILNILFEVEARKKSGELSLFVIDDIADSFDYKNKYAIIHYLKEMAAETNFRMVILTHNFDFLRTIYGRGVVSWGECFMAEKSAERVKFSKMSGNLINNPFEGDLKKKMFTSALERIACIPFARNILEYSRGSKDPDYLHFDRAC</sequence>
<dbReference type="Proteomes" id="UP000298252">
    <property type="component" value="Unassembled WGS sequence"/>
</dbReference>
<evidence type="ECO:0008006" key="3">
    <source>
        <dbReference type="Google" id="ProtNLM"/>
    </source>
</evidence>
<proteinExistence type="predicted"/>
<dbReference type="SUPFAM" id="SSF52540">
    <property type="entry name" value="P-loop containing nucleoside triphosphate hydrolases"/>
    <property type="match status" value="1"/>
</dbReference>
<accession>A0ABY2HYA7</accession>
<dbReference type="Gene3D" id="3.40.50.300">
    <property type="entry name" value="P-loop containing nucleotide triphosphate hydrolases"/>
    <property type="match status" value="1"/>
</dbReference>
<dbReference type="EMBL" id="SOFD01000045">
    <property type="protein sequence ID" value="TFB71923.1"/>
    <property type="molecule type" value="Genomic_DNA"/>
</dbReference>
<evidence type="ECO:0000313" key="2">
    <source>
        <dbReference type="Proteomes" id="UP000298252"/>
    </source>
</evidence>
<evidence type="ECO:0000313" key="1">
    <source>
        <dbReference type="EMBL" id="TFB71923.1"/>
    </source>
</evidence>
<name>A0ABY2HYA7_9MICO</name>